<feature type="non-terminal residue" evidence="4">
    <location>
        <position position="178"/>
    </location>
</feature>
<protein>
    <submittedName>
        <fullName evidence="4">Pectate lyase</fullName>
    </submittedName>
</protein>
<keyword evidence="2" id="KW-0732">Signal</keyword>
<dbReference type="Gene3D" id="2.160.20.10">
    <property type="entry name" value="Single-stranded right-handed beta-helix, Pectin lyase-like"/>
    <property type="match status" value="1"/>
</dbReference>
<gene>
    <name evidence="4" type="ORF">FHG89_11820</name>
</gene>
<evidence type="ECO:0000259" key="3">
    <source>
        <dbReference type="Pfam" id="PF00544"/>
    </source>
</evidence>
<dbReference type="EMBL" id="VDFY01000138">
    <property type="protein sequence ID" value="TNH29685.1"/>
    <property type="molecule type" value="Genomic_DNA"/>
</dbReference>
<name>A0A5C4QRR3_9ACTN</name>
<dbReference type="GO" id="GO:0016829">
    <property type="term" value="F:lyase activity"/>
    <property type="evidence" value="ECO:0007669"/>
    <property type="project" value="UniProtKB-KW"/>
</dbReference>
<feature type="domain" description="Pectate lyase" evidence="3">
    <location>
        <begin position="20"/>
        <end position="178"/>
    </location>
</feature>
<evidence type="ECO:0000256" key="1">
    <source>
        <dbReference type="ARBA" id="ARBA00023239"/>
    </source>
</evidence>
<dbReference type="SUPFAM" id="SSF51126">
    <property type="entry name" value="Pectin lyase-like"/>
    <property type="match status" value="1"/>
</dbReference>
<dbReference type="Proteomes" id="UP000306145">
    <property type="component" value="Unassembled WGS sequence"/>
</dbReference>
<feature type="signal peptide" evidence="2">
    <location>
        <begin position="1"/>
        <end position="33"/>
    </location>
</feature>
<evidence type="ECO:0000313" key="5">
    <source>
        <dbReference type="Proteomes" id="UP000306145"/>
    </source>
</evidence>
<dbReference type="AlphaFoldDB" id="A0A5C4QRR3"/>
<accession>A0A5C4QRR3</accession>
<evidence type="ECO:0000256" key="2">
    <source>
        <dbReference type="SAM" id="SignalP"/>
    </source>
</evidence>
<keyword evidence="1 4" id="KW-0456">Lyase</keyword>
<evidence type="ECO:0000313" key="4">
    <source>
        <dbReference type="EMBL" id="TNH29685.1"/>
    </source>
</evidence>
<organism evidence="4 5">
    <name type="scientific">Micromonospora orduensis</name>
    <dbReference type="NCBI Taxonomy" id="1420891"/>
    <lineage>
        <taxon>Bacteria</taxon>
        <taxon>Bacillati</taxon>
        <taxon>Actinomycetota</taxon>
        <taxon>Actinomycetes</taxon>
        <taxon>Micromonosporales</taxon>
        <taxon>Micromonosporaceae</taxon>
        <taxon>Micromonospora</taxon>
    </lineage>
</organism>
<proteinExistence type="predicted"/>
<keyword evidence="5" id="KW-1185">Reference proteome</keyword>
<comment type="caution">
    <text evidence="4">The sequence shown here is derived from an EMBL/GenBank/DDBJ whole genome shotgun (WGS) entry which is preliminary data.</text>
</comment>
<reference evidence="4 5" key="1">
    <citation type="submission" date="2019-06" db="EMBL/GenBank/DDBJ databases">
        <title>Micromonospora ordensis sp. nov., isolated from deep marine sediment.</title>
        <authorList>
            <person name="Veyisoglu A."/>
            <person name="Carro L."/>
            <person name="Klenk H.-P."/>
            <person name="Sahin N."/>
        </authorList>
    </citation>
    <scope>NUCLEOTIDE SEQUENCE [LARGE SCALE GENOMIC DNA]</scope>
    <source>
        <strain evidence="4 5">S2509</strain>
    </source>
</reference>
<dbReference type="Pfam" id="PF00544">
    <property type="entry name" value="Pectate_lyase_4"/>
    <property type="match status" value="1"/>
</dbReference>
<dbReference type="InterPro" id="IPR002022">
    <property type="entry name" value="Pec_lyase"/>
</dbReference>
<sequence>MGRPVALRLQAVLATVTVGAAVGVALATPQASAAVGSATGYATQNGGTTGGAGGQTVRATTGTAIHAALCGRASSSTPITIEVSGTINHGNTSKVSGSSCNTAAGVIELKQISNVTIIGVGGGAVFDQLGIHIRDSSNIIIQNVTVRNVKKSGSPTSNGGDAIGMESTVRNVWVDHVT</sequence>
<dbReference type="InterPro" id="IPR011050">
    <property type="entry name" value="Pectin_lyase_fold/virulence"/>
</dbReference>
<feature type="chain" id="PRO_5022945653" evidence="2">
    <location>
        <begin position="34"/>
        <end position="178"/>
    </location>
</feature>
<dbReference type="InterPro" id="IPR012334">
    <property type="entry name" value="Pectin_lyas_fold"/>
</dbReference>